<dbReference type="STRING" id="451379.A0A0N5AX71"/>
<dbReference type="Proteomes" id="UP000046393">
    <property type="component" value="Unplaced"/>
</dbReference>
<evidence type="ECO:0000256" key="8">
    <source>
        <dbReference type="SAM" id="Coils"/>
    </source>
</evidence>
<keyword evidence="11" id="KW-1185">Reference proteome</keyword>
<keyword evidence="7" id="KW-0539">Nucleus</keyword>
<dbReference type="GO" id="GO:0000281">
    <property type="term" value="P:mitotic cytokinesis"/>
    <property type="evidence" value="ECO:0007669"/>
    <property type="project" value="TreeGrafter"/>
</dbReference>
<dbReference type="GO" id="GO:1990385">
    <property type="term" value="C:meiotic spindle midzone"/>
    <property type="evidence" value="ECO:0007669"/>
    <property type="project" value="TreeGrafter"/>
</dbReference>
<dbReference type="GO" id="GO:0032133">
    <property type="term" value="C:chromosome passenger complex"/>
    <property type="evidence" value="ECO:0007669"/>
    <property type="project" value="TreeGrafter"/>
</dbReference>
<name>A0A0N5AX71_9BILA</name>
<evidence type="ECO:0000256" key="7">
    <source>
        <dbReference type="ARBA" id="ARBA00023242"/>
    </source>
</evidence>
<keyword evidence="6" id="KW-0206">Cytoskeleton</keyword>
<feature type="region of interest" description="Disordered" evidence="9">
    <location>
        <begin position="472"/>
        <end position="492"/>
    </location>
</feature>
<feature type="compositionally biased region" description="Acidic residues" evidence="9">
    <location>
        <begin position="472"/>
        <end position="488"/>
    </location>
</feature>
<keyword evidence="5" id="KW-0159">Chromosome partition</keyword>
<reference evidence="12" key="1">
    <citation type="submission" date="2017-02" db="UniProtKB">
        <authorList>
            <consortium name="WormBaseParasite"/>
        </authorList>
    </citation>
    <scope>IDENTIFICATION</scope>
</reference>
<keyword evidence="4" id="KW-0963">Cytoplasm</keyword>
<dbReference type="GO" id="GO:0005634">
    <property type="term" value="C:nucleus"/>
    <property type="evidence" value="ECO:0007669"/>
    <property type="project" value="UniProtKB-SubCell"/>
</dbReference>
<dbReference type="AlphaFoldDB" id="A0A0N5AX71"/>
<feature type="domain" description="Inner centromere protein ARK-binding" evidence="10">
    <location>
        <begin position="478"/>
        <end position="535"/>
    </location>
</feature>
<evidence type="ECO:0000256" key="6">
    <source>
        <dbReference type="ARBA" id="ARBA00023212"/>
    </source>
</evidence>
<feature type="compositionally biased region" description="Polar residues" evidence="9">
    <location>
        <begin position="91"/>
        <end position="107"/>
    </location>
</feature>
<dbReference type="PANTHER" id="PTHR13142:SF1">
    <property type="entry name" value="INNER CENTROMERE PROTEIN"/>
    <property type="match status" value="1"/>
</dbReference>
<evidence type="ECO:0000256" key="9">
    <source>
        <dbReference type="SAM" id="MobiDB-lite"/>
    </source>
</evidence>
<evidence type="ECO:0000256" key="5">
    <source>
        <dbReference type="ARBA" id="ARBA00022829"/>
    </source>
</evidence>
<protein>
    <submittedName>
        <fullName evidence="12">INCENP_ARK-bind domain-containing protein</fullName>
    </submittedName>
</protein>
<evidence type="ECO:0000313" key="12">
    <source>
        <dbReference type="WBParaSite" id="SMUV_0000954301-mRNA-1"/>
    </source>
</evidence>
<dbReference type="GO" id="GO:0051310">
    <property type="term" value="P:metaphase chromosome alignment"/>
    <property type="evidence" value="ECO:0007669"/>
    <property type="project" value="TreeGrafter"/>
</dbReference>
<feature type="region of interest" description="Disordered" evidence="9">
    <location>
        <begin position="89"/>
        <end position="110"/>
    </location>
</feature>
<proteinExistence type="inferred from homology"/>
<dbReference type="InterPro" id="IPR005635">
    <property type="entry name" value="Inner_centromere_prot_ARK-bd"/>
</dbReference>
<sequence length="572" mass="63596">MIPTDNTILNDLMTDQGYAMIDVYIQEGLSGFTDLLKCIQTRKQLFKDIIKTKTGKNIRKTPKRCNKLLELQNKLTAISNAFERNADNDVAESSTGAANSKCPTNLQDGDAVISTPTSRKYYRSPRRLSPAQEKRGFDVDFNIIGQKMYGLRATANFGQQTNKVPTNVPSQLTAKPSRKSDVIRKLEAKQRAAVSNKEEIMKIKAEKVRRDREERARRVLENNKKKEEEREAAIKAIRQRELALDEFRRCQTTPAKGLPKSILRVNSRTPSRIHLLRGNAHNDACTASDTEKTLQLCQCQNSHKRKAVAASPAVSLKRAIIRFENEFCNEAAYTDSQSIATSGVAALNDLKVDDPAKAGLQNGITSTADDCDALENNGKKVSPLQASKASGDVVAIETNVATAAKAVQTTGVFDENMEQKDAVKSENSNSEMDATKEKLDSVDSTQQNVENITACSSSEMFHSKKLSCSTEEDYNIDDLSSGDETDDEDRPRKRIPLWAQKFNLYLKMKEQARIPPNLMDSFFGPIETPDISKIFPASRSKNLKRTSSAVWLSPLQNPRVGISLYFALQSLG</sequence>
<evidence type="ECO:0000313" key="11">
    <source>
        <dbReference type="Proteomes" id="UP000046393"/>
    </source>
</evidence>
<organism evidence="11 12">
    <name type="scientific">Syphacia muris</name>
    <dbReference type="NCBI Taxonomy" id="451379"/>
    <lineage>
        <taxon>Eukaryota</taxon>
        <taxon>Metazoa</taxon>
        <taxon>Ecdysozoa</taxon>
        <taxon>Nematoda</taxon>
        <taxon>Chromadorea</taxon>
        <taxon>Rhabditida</taxon>
        <taxon>Spirurina</taxon>
        <taxon>Oxyuridomorpha</taxon>
        <taxon>Oxyuroidea</taxon>
        <taxon>Oxyuridae</taxon>
        <taxon>Syphacia</taxon>
    </lineage>
</organism>
<dbReference type="Pfam" id="PF03941">
    <property type="entry name" value="INCENP_ARK-bind"/>
    <property type="match status" value="1"/>
</dbReference>
<evidence type="ECO:0000256" key="2">
    <source>
        <dbReference type="ARBA" id="ARBA00004186"/>
    </source>
</evidence>
<evidence type="ECO:0000256" key="4">
    <source>
        <dbReference type="ARBA" id="ARBA00022490"/>
    </source>
</evidence>
<evidence type="ECO:0000256" key="3">
    <source>
        <dbReference type="ARBA" id="ARBA00010042"/>
    </source>
</evidence>
<keyword evidence="8" id="KW-0175">Coiled coil</keyword>
<dbReference type="Gene3D" id="6.10.250.2990">
    <property type="match status" value="1"/>
</dbReference>
<dbReference type="GO" id="GO:0030496">
    <property type="term" value="C:midbody"/>
    <property type="evidence" value="ECO:0007669"/>
    <property type="project" value="TreeGrafter"/>
</dbReference>
<dbReference type="PANTHER" id="PTHR13142">
    <property type="entry name" value="INNER CENTROMERE PROTEIN"/>
    <property type="match status" value="1"/>
</dbReference>
<evidence type="ECO:0000256" key="1">
    <source>
        <dbReference type="ARBA" id="ARBA00004123"/>
    </source>
</evidence>
<feature type="coiled-coil region" evidence="8">
    <location>
        <begin position="203"/>
        <end position="236"/>
    </location>
</feature>
<evidence type="ECO:0000259" key="10">
    <source>
        <dbReference type="Pfam" id="PF03941"/>
    </source>
</evidence>
<dbReference type="GO" id="GO:0000776">
    <property type="term" value="C:kinetochore"/>
    <property type="evidence" value="ECO:0007669"/>
    <property type="project" value="TreeGrafter"/>
</dbReference>
<accession>A0A0N5AX71</accession>
<dbReference type="GO" id="GO:0051257">
    <property type="term" value="P:meiotic spindle midzone assembly"/>
    <property type="evidence" value="ECO:0007669"/>
    <property type="project" value="TreeGrafter"/>
</dbReference>
<feature type="region of interest" description="Disordered" evidence="9">
    <location>
        <begin position="417"/>
        <end position="445"/>
    </location>
</feature>
<comment type="subcellular location">
    <subcellularLocation>
        <location evidence="2">Cytoplasm</location>
        <location evidence="2">Cytoskeleton</location>
        <location evidence="2">Spindle</location>
    </subcellularLocation>
    <subcellularLocation>
        <location evidence="1">Nucleus</location>
    </subcellularLocation>
</comment>
<comment type="similarity">
    <text evidence="3">Belongs to the INCENP family.</text>
</comment>
<dbReference type="WBParaSite" id="SMUV_0000954301-mRNA-1">
    <property type="protein sequence ID" value="SMUV_0000954301-mRNA-1"/>
    <property type="gene ID" value="SMUV_0000954301"/>
</dbReference>